<evidence type="ECO:0000256" key="1">
    <source>
        <dbReference type="SAM" id="Phobius"/>
    </source>
</evidence>
<feature type="transmembrane region" description="Helical" evidence="1">
    <location>
        <begin position="24"/>
        <end position="46"/>
    </location>
</feature>
<gene>
    <name evidence="2" type="ORF">RV14_GL002189</name>
</gene>
<reference evidence="2 3" key="1">
    <citation type="submission" date="2014-12" db="EMBL/GenBank/DDBJ databases">
        <title>Draft genome sequences of 29 type strains of Enterococci.</title>
        <authorList>
            <person name="Zhong Z."/>
            <person name="Sun Z."/>
            <person name="Liu W."/>
            <person name="Zhang W."/>
            <person name="Zhang H."/>
        </authorList>
    </citation>
    <scope>NUCLEOTIDE SEQUENCE [LARGE SCALE GENOMIC DNA]</scope>
    <source>
        <strain evidence="2 3">DSM 15687</strain>
    </source>
</reference>
<keyword evidence="1" id="KW-0812">Transmembrane</keyword>
<keyword evidence="1" id="KW-0472">Membrane</keyword>
<evidence type="ECO:0000313" key="3">
    <source>
        <dbReference type="Proteomes" id="UP000182152"/>
    </source>
</evidence>
<dbReference type="Proteomes" id="UP000182152">
    <property type="component" value="Unassembled WGS sequence"/>
</dbReference>
<accession>A0A1L8WNL1</accession>
<organism evidence="2 3">
    <name type="scientific">Enterococcus ratti</name>
    <dbReference type="NCBI Taxonomy" id="150033"/>
    <lineage>
        <taxon>Bacteria</taxon>
        <taxon>Bacillati</taxon>
        <taxon>Bacillota</taxon>
        <taxon>Bacilli</taxon>
        <taxon>Lactobacillales</taxon>
        <taxon>Enterococcaceae</taxon>
        <taxon>Enterococcus</taxon>
    </lineage>
</organism>
<sequence>MLSFPKVRGKETFSVFSFLRIKRVYFTFFQGIFLNYFLLSFASLVVF</sequence>
<keyword evidence="1" id="KW-1133">Transmembrane helix</keyword>
<protein>
    <submittedName>
        <fullName evidence="2">Uncharacterized protein</fullName>
    </submittedName>
</protein>
<name>A0A1L8WNL1_9ENTE</name>
<dbReference type="AlphaFoldDB" id="A0A1L8WNL1"/>
<comment type="caution">
    <text evidence="2">The sequence shown here is derived from an EMBL/GenBank/DDBJ whole genome shotgun (WGS) entry which is preliminary data.</text>
</comment>
<dbReference type="EMBL" id="JXLB01000008">
    <property type="protein sequence ID" value="OJG82614.1"/>
    <property type="molecule type" value="Genomic_DNA"/>
</dbReference>
<proteinExistence type="predicted"/>
<keyword evidence="3" id="KW-1185">Reference proteome</keyword>
<evidence type="ECO:0000313" key="2">
    <source>
        <dbReference type="EMBL" id="OJG82614.1"/>
    </source>
</evidence>